<dbReference type="AlphaFoldDB" id="A0A366DC12"/>
<feature type="compositionally biased region" description="Low complexity" evidence="1">
    <location>
        <begin position="224"/>
        <end position="234"/>
    </location>
</feature>
<dbReference type="EMBL" id="QNRE01000011">
    <property type="protein sequence ID" value="RBO87556.1"/>
    <property type="molecule type" value="Genomic_DNA"/>
</dbReference>
<dbReference type="OrthoDB" id="3693665at2"/>
<organism evidence="2 3">
    <name type="scientific">Nocardia puris</name>
    <dbReference type="NCBI Taxonomy" id="208602"/>
    <lineage>
        <taxon>Bacteria</taxon>
        <taxon>Bacillati</taxon>
        <taxon>Actinomycetota</taxon>
        <taxon>Actinomycetes</taxon>
        <taxon>Mycobacteriales</taxon>
        <taxon>Nocardiaceae</taxon>
        <taxon>Nocardia</taxon>
    </lineage>
</organism>
<name>A0A366DC12_9NOCA</name>
<dbReference type="Proteomes" id="UP000252586">
    <property type="component" value="Unassembled WGS sequence"/>
</dbReference>
<feature type="region of interest" description="Disordered" evidence="1">
    <location>
        <begin position="203"/>
        <end position="286"/>
    </location>
</feature>
<evidence type="ECO:0008006" key="4">
    <source>
        <dbReference type="Google" id="ProtNLM"/>
    </source>
</evidence>
<gene>
    <name evidence="2" type="ORF">DFR74_111263</name>
</gene>
<comment type="caution">
    <text evidence="2">The sequence shown here is derived from an EMBL/GenBank/DDBJ whole genome shotgun (WGS) entry which is preliminary data.</text>
</comment>
<dbReference type="STRING" id="1210090.GCA_001613185_01400"/>
<evidence type="ECO:0000313" key="3">
    <source>
        <dbReference type="Proteomes" id="UP000252586"/>
    </source>
</evidence>
<keyword evidence="3" id="KW-1185">Reference proteome</keyword>
<protein>
    <recommendedName>
        <fullName evidence="4">RecT family protein</fullName>
    </recommendedName>
</protein>
<reference evidence="2 3" key="1">
    <citation type="submission" date="2018-06" db="EMBL/GenBank/DDBJ databases">
        <title>Genomic Encyclopedia of Type Strains, Phase IV (KMG-IV): sequencing the most valuable type-strain genomes for metagenomic binning, comparative biology and taxonomic classification.</title>
        <authorList>
            <person name="Goeker M."/>
        </authorList>
    </citation>
    <scope>NUCLEOTIDE SEQUENCE [LARGE SCALE GENOMIC DNA]</scope>
    <source>
        <strain evidence="2 3">DSM 44599</strain>
    </source>
</reference>
<sequence length="356" mass="38627">MTELELVDHHHSLPARMGTADAALEMLLAHDRVMGVAHKLAKNMVNTALVPVAYRGKAEDATAAILYGAELGLSPIQSLQNVVNIHGRPSLEARTMVALLQAKGYRFRTVESTDESVTVECTTPDGRTEPSTWTIDRAKKAGYVSTWDEAKGDWVRNDRGKIVGNTKYHTDPRAMLWAKAAAELARHLAPDVLLGIAYTREDLESEPEPDPAPVRATSERLDRPAPAATAGPATVQDWTPPAPEDGSTAVVSEPTAETPESDSEPETPQGAAPTSLQGRRTKKSELDEIGDLMDALKLEERADRQRLVREMLGDDTITANTMNPEQRGYVLTELRGLVAQRRADAAASAEEQGDGQ</sequence>
<evidence type="ECO:0000313" key="2">
    <source>
        <dbReference type="EMBL" id="RBO87556.1"/>
    </source>
</evidence>
<dbReference type="RefSeq" id="WP_067505142.1">
    <property type="nucleotide sequence ID" value="NZ_QNRE01000011.1"/>
</dbReference>
<evidence type="ECO:0000256" key="1">
    <source>
        <dbReference type="SAM" id="MobiDB-lite"/>
    </source>
</evidence>
<proteinExistence type="predicted"/>
<accession>A0A366DC12</accession>